<proteinExistence type="inferred from homology"/>
<dbReference type="InterPro" id="IPR036412">
    <property type="entry name" value="HAD-like_sf"/>
</dbReference>
<evidence type="ECO:0000256" key="1">
    <source>
        <dbReference type="ARBA" id="ARBA00001946"/>
    </source>
</evidence>
<comment type="similarity">
    <text evidence="3">Belongs to the HAD-like hydrolase superfamily. SerB family.</text>
</comment>
<dbReference type="SFLD" id="SFLDG01137">
    <property type="entry name" value="C1.6.1:_Phosphoserine_Phosphat"/>
    <property type="match status" value="1"/>
</dbReference>
<keyword evidence="7" id="KW-0479">Metal-binding</keyword>
<evidence type="ECO:0000256" key="12">
    <source>
        <dbReference type="ARBA" id="ARBA00048138"/>
    </source>
</evidence>
<evidence type="ECO:0000256" key="11">
    <source>
        <dbReference type="ARBA" id="ARBA00031693"/>
    </source>
</evidence>
<gene>
    <name evidence="15" type="ORF">SAMN05444370_101502</name>
</gene>
<dbReference type="SUPFAM" id="SSF56784">
    <property type="entry name" value="HAD-like"/>
    <property type="match status" value="1"/>
</dbReference>
<dbReference type="NCBIfam" id="TIGR01488">
    <property type="entry name" value="HAD-SF-IB"/>
    <property type="match status" value="1"/>
</dbReference>
<dbReference type="EMBL" id="FNQM01000001">
    <property type="protein sequence ID" value="SDZ81791.1"/>
    <property type="molecule type" value="Genomic_DNA"/>
</dbReference>
<keyword evidence="8" id="KW-0378">Hydrolase</keyword>
<dbReference type="SFLD" id="SFLDG01136">
    <property type="entry name" value="C1.6:_Phosphoserine_Phosphatas"/>
    <property type="match status" value="1"/>
</dbReference>
<dbReference type="GO" id="GO:0005737">
    <property type="term" value="C:cytoplasm"/>
    <property type="evidence" value="ECO:0007669"/>
    <property type="project" value="TreeGrafter"/>
</dbReference>
<dbReference type="PANTHER" id="PTHR43344">
    <property type="entry name" value="PHOSPHOSERINE PHOSPHATASE"/>
    <property type="match status" value="1"/>
</dbReference>
<evidence type="ECO:0000256" key="14">
    <source>
        <dbReference type="PIRSR" id="PIRSR604469-1"/>
    </source>
</evidence>
<dbReference type="NCBIfam" id="TIGR00338">
    <property type="entry name" value="serB"/>
    <property type="match status" value="1"/>
</dbReference>
<evidence type="ECO:0000313" key="16">
    <source>
        <dbReference type="Proteomes" id="UP000198703"/>
    </source>
</evidence>
<reference evidence="15 16" key="1">
    <citation type="submission" date="2016-10" db="EMBL/GenBank/DDBJ databases">
        <authorList>
            <person name="de Groot N.N."/>
        </authorList>
    </citation>
    <scope>NUCLEOTIDE SEQUENCE [LARGE SCALE GENOMIC DNA]</scope>
    <source>
        <strain evidence="15 16">DSM 15345</strain>
    </source>
</reference>
<dbReference type="PANTHER" id="PTHR43344:SF2">
    <property type="entry name" value="PHOSPHOSERINE PHOSPHATASE"/>
    <property type="match status" value="1"/>
</dbReference>
<evidence type="ECO:0000256" key="10">
    <source>
        <dbReference type="ARBA" id="ARBA00023299"/>
    </source>
</evidence>
<dbReference type="Pfam" id="PF12710">
    <property type="entry name" value="HAD"/>
    <property type="match status" value="1"/>
</dbReference>
<dbReference type="AlphaFoldDB" id="A0A1H3W4L6"/>
<dbReference type="Proteomes" id="UP000198703">
    <property type="component" value="Unassembled WGS sequence"/>
</dbReference>
<dbReference type="InterPro" id="IPR004469">
    <property type="entry name" value="PSP"/>
</dbReference>
<sequence>MTAMLVITGRDPAAPAVREAARAAGARELRPLGPDAAEAALPDLDPERLARARAALGPEGDANLVPVEGREKRVLLADMDGTMIGVECIDEIAAVAGVGAKVAGITEAAMRGELDFEAALTARAALLAGFDAALLETVYETRVRLNPGAATLVRTMAKRGAATALVSGGFTFFTERVAAAAGFAEHHANVLEVAEGRLTGCVVPPILGREAKAQRLRALCAARGLATSAALAVGDGANDLAMVRAAGLGAAYRAKPALAAEADALIERSDLTALLHLQGVPREAWVVA</sequence>
<keyword evidence="6" id="KW-0028">Amino-acid biosynthesis</keyword>
<comment type="catalytic activity">
    <reaction evidence="13">
        <text>O-phospho-D-serine + H2O = D-serine + phosphate</text>
        <dbReference type="Rhea" id="RHEA:24873"/>
        <dbReference type="ChEBI" id="CHEBI:15377"/>
        <dbReference type="ChEBI" id="CHEBI:35247"/>
        <dbReference type="ChEBI" id="CHEBI:43474"/>
        <dbReference type="ChEBI" id="CHEBI:58680"/>
        <dbReference type="EC" id="3.1.3.3"/>
    </reaction>
</comment>
<evidence type="ECO:0000256" key="9">
    <source>
        <dbReference type="ARBA" id="ARBA00022842"/>
    </source>
</evidence>
<dbReference type="GO" id="GO:0000287">
    <property type="term" value="F:magnesium ion binding"/>
    <property type="evidence" value="ECO:0007669"/>
    <property type="project" value="TreeGrafter"/>
</dbReference>
<dbReference type="RefSeq" id="WP_093248016.1">
    <property type="nucleotide sequence ID" value="NZ_FNQM01000001.1"/>
</dbReference>
<evidence type="ECO:0000313" key="15">
    <source>
        <dbReference type="EMBL" id="SDZ81791.1"/>
    </source>
</evidence>
<dbReference type="Gene3D" id="3.40.50.1000">
    <property type="entry name" value="HAD superfamily/HAD-like"/>
    <property type="match status" value="1"/>
</dbReference>
<keyword evidence="16" id="KW-1185">Reference proteome</keyword>
<dbReference type="InterPro" id="IPR023214">
    <property type="entry name" value="HAD_sf"/>
</dbReference>
<evidence type="ECO:0000256" key="4">
    <source>
        <dbReference type="ARBA" id="ARBA00012640"/>
    </source>
</evidence>
<feature type="active site" description="Proton donor" evidence="14">
    <location>
        <position position="80"/>
    </location>
</feature>
<evidence type="ECO:0000256" key="7">
    <source>
        <dbReference type="ARBA" id="ARBA00022723"/>
    </source>
</evidence>
<dbReference type="GO" id="GO:0036424">
    <property type="term" value="F:L-phosphoserine phosphatase activity"/>
    <property type="evidence" value="ECO:0007669"/>
    <property type="project" value="InterPro"/>
</dbReference>
<dbReference type="OrthoDB" id="9792539at2"/>
<dbReference type="SFLD" id="SFLDS00003">
    <property type="entry name" value="Haloacid_Dehalogenase"/>
    <property type="match status" value="1"/>
</dbReference>
<keyword evidence="9" id="KW-0460">Magnesium</keyword>
<dbReference type="EC" id="3.1.3.3" evidence="4"/>
<dbReference type="InterPro" id="IPR050582">
    <property type="entry name" value="HAD-like_SerB"/>
</dbReference>
<comment type="catalytic activity">
    <reaction evidence="12">
        <text>O-phospho-L-serine + H2O = L-serine + phosphate</text>
        <dbReference type="Rhea" id="RHEA:21208"/>
        <dbReference type="ChEBI" id="CHEBI:15377"/>
        <dbReference type="ChEBI" id="CHEBI:33384"/>
        <dbReference type="ChEBI" id="CHEBI:43474"/>
        <dbReference type="ChEBI" id="CHEBI:57524"/>
        <dbReference type="EC" id="3.1.3.3"/>
    </reaction>
</comment>
<comment type="cofactor">
    <cofactor evidence="1">
        <name>Mg(2+)</name>
        <dbReference type="ChEBI" id="CHEBI:18420"/>
    </cofactor>
</comment>
<feature type="active site" description="Nucleophile" evidence="14">
    <location>
        <position position="78"/>
    </location>
</feature>
<keyword evidence="10" id="KW-0718">Serine biosynthesis</keyword>
<organism evidence="15 16">
    <name type="scientific">Rubrimonas cliftonensis</name>
    <dbReference type="NCBI Taxonomy" id="89524"/>
    <lineage>
        <taxon>Bacteria</taxon>
        <taxon>Pseudomonadati</taxon>
        <taxon>Pseudomonadota</taxon>
        <taxon>Alphaproteobacteria</taxon>
        <taxon>Rhodobacterales</taxon>
        <taxon>Paracoccaceae</taxon>
        <taxon>Rubrimonas</taxon>
    </lineage>
</organism>
<dbReference type="SFLD" id="SFLDF00029">
    <property type="entry name" value="phosphoserine_phosphatase"/>
    <property type="match status" value="1"/>
</dbReference>
<evidence type="ECO:0000256" key="5">
    <source>
        <dbReference type="ARBA" id="ARBA00015196"/>
    </source>
</evidence>
<dbReference type="STRING" id="89524.SAMN05444370_101502"/>
<comment type="pathway">
    <text evidence="2">Amino-acid biosynthesis; L-serine biosynthesis; L-serine from 3-phospho-D-glycerate: step 3/3.</text>
</comment>
<evidence type="ECO:0000256" key="8">
    <source>
        <dbReference type="ARBA" id="ARBA00022801"/>
    </source>
</evidence>
<evidence type="ECO:0000256" key="3">
    <source>
        <dbReference type="ARBA" id="ARBA00009184"/>
    </source>
</evidence>
<dbReference type="UniPathway" id="UPA00135">
    <property type="reaction ID" value="UER00198"/>
</dbReference>
<protein>
    <recommendedName>
        <fullName evidence="5">Phosphoserine phosphatase</fullName>
        <ecNumber evidence="4">3.1.3.3</ecNumber>
    </recommendedName>
    <alternativeName>
        <fullName evidence="11">O-phosphoserine phosphohydrolase</fullName>
    </alternativeName>
</protein>
<evidence type="ECO:0000256" key="6">
    <source>
        <dbReference type="ARBA" id="ARBA00022605"/>
    </source>
</evidence>
<evidence type="ECO:0000256" key="2">
    <source>
        <dbReference type="ARBA" id="ARBA00005135"/>
    </source>
</evidence>
<accession>A0A1H3W4L6</accession>
<name>A0A1H3W4L6_9RHOB</name>
<dbReference type="GO" id="GO:0006564">
    <property type="term" value="P:L-serine biosynthetic process"/>
    <property type="evidence" value="ECO:0007669"/>
    <property type="project" value="UniProtKB-KW"/>
</dbReference>
<evidence type="ECO:0000256" key="13">
    <source>
        <dbReference type="ARBA" id="ARBA00048523"/>
    </source>
</evidence>